<keyword evidence="2" id="KW-1185">Reference proteome</keyword>
<dbReference type="AlphaFoldDB" id="A0A0D7AGD7"/>
<dbReference type="OrthoDB" id="3050809at2759"/>
<gene>
    <name evidence="1" type="ORF">FISHEDRAFT_40334</name>
</gene>
<reference evidence="1 2" key="1">
    <citation type="journal article" date="2015" name="Fungal Genet. Biol.">
        <title>Evolution of novel wood decay mechanisms in Agaricales revealed by the genome sequences of Fistulina hepatica and Cylindrobasidium torrendii.</title>
        <authorList>
            <person name="Floudas D."/>
            <person name="Held B.W."/>
            <person name="Riley R."/>
            <person name="Nagy L.G."/>
            <person name="Koehler G."/>
            <person name="Ransdell A.S."/>
            <person name="Younus H."/>
            <person name="Chow J."/>
            <person name="Chiniquy J."/>
            <person name="Lipzen A."/>
            <person name="Tritt A."/>
            <person name="Sun H."/>
            <person name="Haridas S."/>
            <person name="LaButti K."/>
            <person name="Ohm R.A."/>
            <person name="Kues U."/>
            <person name="Blanchette R.A."/>
            <person name="Grigoriev I.V."/>
            <person name="Minto R.E."/>
            <person name="Hibbett D.S."/>
        </authorList>
    </citation>
    <scope>NUCLEOTIDE SEQUENCE [LARGE SCALE GENOMIC DNA]</scope>
    <source>
        <strain evidence="1 2">ATCC 64428</strain>
    </source>
</reference>
<name>A0A0D7AGD7_9AGAR</name>
<evidence type="ECO:0000313" key="2">
    <source>
        <dbReference type="Proteomes" id="UP000054144"/>
    </source>
</evidence>
<dbReference type="Proteomes" id="UP000054144">
    <property type="component" value="Unassembled WGS sequence"/>
</dbReference>
<dbReference type="EMBL" id="KN881697">
    <property type="protein sequence ID" value="KIY49898.1"/>
    <property type="molecule type" value="Genomic_DNA"/>
</dbReference>
<accession>A0A0D7AGD7</accession>
<protein>
    <submittedName>
        <fullName evidence="1">Uncharacterized protein</fullName>
    </submittedName>
</protein>
<proteinExistence type="predicted"/>
<evidence type="ECO:0000313" key="1">
    <source>
        <dbReference type="EMBL" id="KIY49898.1"/>
    </source>
</evidence>
<feature type="non-terminal residue" evidence="1">
    <location>
        <position position="139"/>
    </location>
</feature>
<sequence>MPENRPTVPAAVRSIPVLSAPRVRSANAAKRPGLLYAAKKERLAAGAERRQKLNTAINDLLADITTRTKEIAEEFDVKPRWVQDQIYYGGQHVLTKRDGNAYNAFIHFKNQTLTDGGEQTTHGIVELAERYAEEYEQLT</sequence>
<organism evidence="1 2">
    <name type="scientific">Fistulina hepatica ATCC 64428</name>
    <dbReference type="NCBI Taxonomy" id="1128425"/>
    <lineage>
        <taxon>Eukaryota</taxon>
        <taxon>Fungi</taxon>
        <taxon>Dikarya</taxon>
        <taxon>Basidiomycota</taxon>
        <taxon>Agaricomycotina</taxon>
        <taxon>Agaricomycetes</taxon>
        <taxon>Agaricomycetidae</taxon>
        <taxon>Agaricales</taxon>
        <taxon>Fistulinaceae</taxon>
        <taxon>Fistulina</taxon>
    </lineage>
</organism>